<sequence length="297" mass="31670">MDHKQNLSGVFAPITTPFFADGTIDFDGLKRNMERYAKSPLKGYLALGSNGENKSMLTEEKLRVLEIIVKNKGAHQVVMTGCIAESTFETVSIAKQACAIGTDYVTLLSPNYFKKQMTDAALLKYFTDVADSVDKPCLAYCAPQFTGGITLSNSLVKQLAAHPNIVGMKDSSTGNIDGYLMAVPKDFCVMAGSANFFLSALIGGATGGVISLANAFPDITVKLYDLFKTGDYEACFALNREILLLNGSVSGKGGVAAVKYAMDLAGFAGGFPRLPLLPLEEADKASIQRALSEKGLI</sequence>
<dbReference type="PANTHER" id="PTHR12128:SF66">
    <property type="entry name" value="4-HYDROXY-2-OXOGLUTARATE ALDOLASE, MITOCHONDRIAL"/>
    <property type="match status" value="1"/>
</dbReference>
<dbReference type="InterPro" id="IPR013785">
    <property type="entry name" value="Aldolase_TIM"/>
</dbReference>
<protein>
    <submittedName>
        <fullName evidence="2">4-hydroxy-tetrahydrodipicolinate synthase</fullName>
        <ecNumber evidence="2">4.3.3.7</ecNumber>
    </submittedName>
</protein>
<dbReference type="AlphaFoldDB" id="A0A645CUK3"/>
<dbReference type="PANTHER" id="PTHR12128">
    <property type="entry name" value="DIHYDRODIPICOLINATE SYNTHASE"/>
    <property type="match status" value="1"/>
</dbReference>
<evidence type="ECO:0000256" key="1">
    <source>
        <dbReference type="ARBA" id="ARBA00023239"/>
    </source>
</evidence>
<dbReference type="PIRSF" id="PIRSF001365">
    <property type="entry name" value="DHDPS"/>
    <property type="match status" value="1"/>
</dbReference>
<name>A0A645CUK3_9ZZZZ</name>
<gene>
    <name evidence="2" type="primary">dapA_53</name>
    <name evidence="2" type="ORF">SDC9_127429</name>
</gene>
<dbReference type="EC" id="4.3.3.7" evidence="2"/>
<dbReference type="Gene3D" id="3.20.20.70">
    <property type="entry name" value="Aldolase class I"/>
    <property type="match status" value="1"/>
</dbReference>
<comment type="caution">
    <text evidence="2">The sequence shown here is derived from an EMBL/GenBank/DDBJ whole genome shotgun (WGS) entry which is preliminary data.</text>
</comment>
<organism evidence="2">
    <name type="scientific">bioreactor metagenome</name>
    <dbReference type="NCBI Taxonomy" id="1076179"/>
    <lineage>
        <taxon>unclassified sequences</taxon>
        <taxon>metagenomes</taxon>
        <taxon>ecological metagenomes</taxon>
    </lineage>
</organism>
<dbReference type="SUPFAM" id="SSF51569">
    <property type="entry name" value="Aldolase"/>
    <property type="match status" value="1"/>
</dbReference>
<dbReference type="GO" id="GO:0008840">
    <property type="term" value="F:4-hydroxy-tetrahydrodipicolinate synthase activity"/>
    <property type="evidence" value="ECO:0007669"/>
    <property type="project" value="UniProtKB-EC"/>
</dbReference>
<dbReference type="CDD" id="cd00408">
    <property type="entry name" value="DHDPS-like"/>
    <property type="match status" value="1"/>
</dbReference>
<reference evidence="2" key="1">
    <citation type="submission" date="2019-08" db="EMBL/GenBank/DDBJ databases">
        <authorList>
            <person name="Kucharzyk K."/>
            <person name="Murdoch R.W."/>
            <person name="Higgins S."/>
            <person name="Loffler F."/>
        </authorList>
    </citation>
    <scope>NUCLEOTIDE SEQUENCE</scope>
</reference>
<dbReference type="EMBL" id="VSSQ01030015">
    <property type="protein sequence ID" value="MPM80382.1"/>
    <property type="molecule type" value="Genomic_DNA"/>
</dbReference>
<proteinExistence type="predicted"/>
<accession>A0A645CUK3</accession>
<dbReference type="SMART" id="SM01130">
    <property type="entry name" value="DHDPS"/>
    <property type="match status" value="1"/>
</dbReference>
<dbReference type="InterPro" id="IPR002220">
    <property type="entry name" value="DapA-like"/>
</dbReference>
<evidence type="ECO:0000313" key="2">
    <source>
        <dbReference type="EMBL" id="MPM80382.1"/>
    </source>
</evidence>
<dbReference type="Pfam" id="PF00701">
    <property type="entry name" value="DHDPS"/>
    <property type="match status" value="1"/>
</dbReference>
<keyword evidence="1 2" id="KW-0456">Lyase</keyword>